<evidence type="ECO:0000256" key="1">
    <source>
        <dbReference type="SAM" id="MobiDB-lite"/>
    </source>
</evidence>
<accession>A0AAD8ZEB7</accession>
<dbReference type="AlphaFoldDB" id="A0AAD8ZEB7"/>
<evidence type="ECO:0000313" key="2">
    <source>
        <dbReference type="EMBL" id="KAK1797817.1"/>
    </source>
</evidence>
<proteinExistence type="predicted"/>
<dbReference type="EMBL" id="JAROKS010000013">
    <property type="protein sequence ID" value="KAK1797817.1"/>
    <property type="molecule type" value="Genomic_DNA"/>
</dbReference>
<feature type="region of interest" description="Disordered" evidence="1">
    <location>
        <begin position="1"/>
        <end position="35"/>
    </location>
</feature>
<feature type="region of interest" description="Disordered" evidence="1">
    <location>
        <begin position="55"/>
        <end position="74"/>
    </location>
</feature>
<protein>
    <submittedName>
        <fullName evidence="2">Uncharacterized protein</fullName>
    </submittedName>
</protein>
<organism evidence="2 3">
    <name type="scientific">Electrophorus voltai</name>
    <dbReference type="NCBI Taxonomy" id="2609070"/>
    <lineage>
        <taxon>Eukaryota</taxon>
        <taxon>Metazoa</taxon>
        <taxon>Chordata</taxon>
        <taxon>Craniata</taxon>
        <taxon>Vertebrata</taxon>
        <taxon>Euteleostomi</taxon>
        <taxon>Actinopterygii</taxon>
        <taxon>Neopterygii</taxon>
        <taxon>Teleostei</taxon>
        <taxon>Ostariophysi</taxon>
        <taxon>Gymnotiformes</taxon>
        <taxon>Gymnotoidei</taxon>
        <taxon>Gymnotidae</taxon>
        <taxon>Electrophorus</taxon>
    </lineage>
</organism>
<feature type="region of interest" description="Disordered" evidence="1">
    <location>
        <begin position="79"/>
        <end position="167"/>
    </location>
</feature>
<feature type="compositionally biased region" description="Basic and acidic residues" evidence="1">
    <location>
        <begin position="87"/>
        <end position="108"/>
    </location>
</feature>
<evidence type="ECO:0000313" key="3">
    <source>
        <dbReference type="Proteomes" id="UP001239994"/>
    </source>
</evidence>
<comment type="caution">
    <text evidence="2">The sequence shown here is derived from an EMBL/GenBank/DDBJ whole genome shotgun (WGS) entry which is preliminary data.</text>
</comment>
<name>A0AAD8ZEB7_9TELE</name>
<sequence>MDQSNGKVSEELEQGENRLSGPLAYRDPNSSACSSACSSAMCEAMLAVGSIGRLSSRANTNPRPAGPCLLQLASLSGPLDHPASFAHRPEGHARPWDPSDGERQEANESQKGVTKPKPETSMQTGRDESCSVHEAADHFPSRPSRTSAWPCRSVPDRSSRSRPCVWH</sequence>
<feature type="compositionally biased region" description="Basic and acidic residues" evidence="1">
    <location>
        <begin position="125"/>
        <end position="140"/>
    </location>
</feature>
<gene>
    <name evidence="2" type="ORF">P4O66_008172</name>
</gene>
<keyword evidence="3" id="KW-1185">Reference proteome</keyword>
<dbReference type="Proteomes" id="UP001239994">
    <property type="component" value="Unassembled WGS sequence"/>
</dbReference>
<reference evidence="2" key="1">
    <citation type="submission" date="2023-03" db="EMBL/GenBank/DDBJ databases">
        <title>Electrophorus voltai genome.</title>
        <authorList>
            <person name="Bian C."/>
        </authorList>
    </citation>
    <scope>NUCLEOTIDE SEQUENCE</scope>
    <source>
        <strain evidence="2">CB-2022</strain>
        <tissue evidence="2">Muscle</tissue>
    </source>
</reference>